<dbReference type="AlphaFoldDB" id="A0A7Y6UQF9"/>
<evidence type="ECO:0000313" key="2">
    <source>
        <dbReference type="Proteomes" id="UP000520198"/>
    </source>
</evidence>
<dbReference type="Proteomes" id="UP000520198">
    <property type="component" value="Unassembled WGS sequence"/>
</dbReference>
<gene>
    <name evidence="1" type="ORF">HT585_24175</name>
</gene>
<dbReference type="EMBL" id="JABWDU010000007">
    <property type="protein sequence ID" value="NVD41969.1"/>
    <property type="molecule type" value="Genomic_DNA"/>
</dbReference>
<protein>
    <submittedName>
        <fullName evidence="1">Uncharacterized protein</fullName>
    </submittedName>
</protein>
<sequence length="104" mass="11281">MPDWRAVIVEQAEIAVAVENVVIKALARTDLATAEALRLWSKVGELFTKAQTVGRDLGNSQADPESIRDFEAIKDIYLALHGLLDARLFLMAGLRPTGPSGGLH</sequence>
<name>A0A7Y6UQF9_9HYPH</name>
<keyword evidence="2" id="KW-1185">Reference proteome</keyword>
<comment type="caution">
    <text evidence="1">The sequence shown here is derived from an EMBL/GenBank/DDBJ whole genome shotgun (WGS) entry which is preliminary data.</text>
</comment>
<proteinExistence type="predicted"/>
<organism evidence="1 2">
    <name type="scientific">Ensifer oleiphilus</name>
    <dbReference type="NCBI Taxonomy" id="2742698"/>
    <lineage>
        <taxon>Bacteria</taxon>
        <taxon>Pseudomonadati</taxon>
        <taxon>Pseudomonadota</taxon>
        <taxon>Alphaproteobacteria</taxon>
        <taxon>Hyphomicrobiales</taxon>
        <taxon>Rhizobiaceae</taxon>
        <taxon>Sinorhizobium/Ensifer group</taxon>
        <taxon>Ensifer</taxon>
    </lineage>
</organism>
<evidence type="ECO:0000313" key="1">
    <source>
        <dbReference type="EMBL" id="NVD41969.1"/>
    </source>
</evidence>
<reference evidence="1 2" key="1">
    <citation type="submission" date="2020-06" db="EMBL/GenBank/DDBJ databases">
        <authorList>
            <person name="Grouzdev D.S."/>
        </authorList>
    </citation>
    <scope>NUCLEOTIDE SEQUENCE [LARGE SCALE GENOMIC DNA]</scope>
    <source>
        <strain evidence="1 2">HO-A22</strain>
    </source>
</reference>
<dbReference type="RefSeq" id="WP_176355335.1">
    <property type="nucleotide sequence ID" value="NZ_JABWDU010000007.1"/>
</dbReference>
<accession>A0A7Y6UQF9</accession>